<feature type="domain" description="Methyltransferase small" evidence="3">
    <location>
        <begin position="31"/>
        <end position="198"/>
    </location>
</feature>
<dbReference type="PANTHER" id="PTHR47816:SF4">
    <property type="entry name" value="RIBOSOMAL RNA SMALL SUBUNIT METHYLTRANSFERASE C"/>
    <property type="match status" value="1"/>
</dbReference>
<gene>
    <name evidence="4" type="ORF">BN11_180017</name>
</gene>
<dbReference type="OrthoDB" id="9764961at2"/>
<dbReference type="CDD" id="cd02440">
    <property type="entry name" value="AdoMet_MTases"/>
    <property type="match status" value="1"/>
</dbReference>
<dbReference type="SUPFAM" id="SSF53335">
    <property type="entry name" value="S-adenosyl-L-methionine-dependent methyltransferases"/>
    <property type="match status" value="1"/>
</dbReference>
<dbReference type="InterPro" id="IPR007848">
    <property type="entry name" value="Small_mtfrase_dom"/>
</dbReference>
<dbReference type="AlphaFoldDB" id="W6K2K7"/>
<dbReference type="PANTHER" id="PTHR47816">
    <property type="entry name" value="RIBOSOMAL RNA SMALL SUBUNIT METHYLTRANSFERASE C"/>
    <property type="match status" value="1"/>
</dbReference>
<reference evidence="4 5" key="1">
    <citation type="journal article" date="2013" name="ISME J.">
        <title>A metabolic model for members of the genus Tetrasphaera involved in enhanced biological phosphorus removal.</title>
        <authorList>
            <person name="Kristiansen R."/>
            <person name="Nguyen H.T.T."/>
            <person name="Saunders A.M."/>
            <person name="Nielsen J.L."/>
            <person name="Wimmer R."/>
            <person name="Le V.Q."/>
            <person name="McIlroy S.J."/>
            <person name="Petrovski S."/>
            <person name="Seviour R.J."/>
            <person name="Calteau A."/>
            <person name="Nielsen K.L."/>
            <person name="Nielsen P.H."/>
        </authorList>
    </citation>
    <scope>NUCLEOTIDE SEQUENCE [LARGE SCALE GENOMIC DNA]</scope>
    <source>
        <strain evidence="4 5">Ben110</strain>
    </source>
</reference>
<accession>W6K2K7</accession>
<comment type="caution">
    <text evidence="4">The sequence shown here is derived from an EMBL/GenBank/DDBJ whole genome shotgun (WGS) entry which is preliminary data.</text>
</comment>
<dbReference type="InterPro" id="IPR029063">
    <property type="entry name" value="SAM-dependent_MTases_sf"/>
</dbReference>
<dbReference type="RefSeq" id="WP_048693880.1">
    <property type="nucleotide sequence ID" value="NZ_HG764815.1"/>
</dbReference>
<dbReference type="InterPro" id="IPR046977">
    <property type="entry name" value="RsmC/RlmG"/>
</dbReference>
<sequence>MTGDVEHYFTAQPASPAQLRERSVALAGKSINVVVAAGVFSPDGVDRGTAVLLNEVPDPPGVGTFLDLGCGWGPIALTLALRSPGAIVYGVDVNERALDLLRRNASRHGLSWIRAVAPDAVPADVRFDLIWSNPPIRIGKAALHELLQSWLPRLAPGGTAYLVVAKQLGADSLQKWIAKQWPDFAVDRYASDKGFRVLRVQG</sequence>
<keyword evidence="5" id="KW-1185">Reference proteome</keyword>
<dbReference type="EMBL" id="CAJA01000090">
    <property type="protein sequence ID" value="CCH72599.1"/>
    <property type="molecule type" value="Genomic_DNA"/>
</dbReference>
<dbReference type="Pfam" id="PF05175">
    <property type="entry name" value="MTS"/>
    <property type="match status" value="1"/>
</dbReference>
<protein>
    <submittedName>
        <fullName evidence="4">Methyltransferase small</fullName>
    </submittedName>
</protein>
<proteinExistence type="predicted"/>
<evidence type="ECO:0000313" key="4">
    <source>
        <dbReference type="EMBL" id="CCH72599.1"/>
    </source>
</evidence>
<evidence type="ECO:0000259" key="3">
    <source>
        <dbReference type="Pfam" id="PF05175"/>
    </source>
</evidence>
<evidence type="ECO:0000256" key="1">
    <source>
        <dbReference type="ARBA" id="ARBA00022603"/>
    </source>
</evidence>
<dbReference type="GO" id="GO:0008757">
    <property type="term" value="F:S-adenosylmethionine-dependent methyltransferase activity"/>
    <property type="evidence" value="ECO:0007669"/>
    <property type="project" value="InterPro"/>
</dbReference>
<dbReference type="STRING" id="1193182.BN11_180017"/>
<keyword evidence="2 4" id="KW-0808">Transferase</keyword>
<evidence type="ECO:0000313" key="5">
    <source>
        <dbReference type="Proteomes" id="UP000035763"/>
    </source>
</evidence>
<organism evidence="4 5">
    <name type="scientific">Nostocoides australiense Ben110</name>
    <dbReference type="NCBI Taxonomy" id="1193182"/>
    <lineage>
        <taxon>Bacteria</taxon>
        <taxon>Bacillati</taxon>
        <taxon>Actinomycetota</taxon>
        <taxon>Actinomycetes</taxon>
        <taxon>Micrococcales</taxon>
        <taxon>Intrasporangiaceae</taxon>
        <taxon>Nostocoides</taxon>
    </lineage>
</organism>
<evidence type="ECO:0000256" key="2">
    <source>
        <dbReference type="ARBA" id="ARBA00022679"/>
    </source>
</evidence>
<keyword evidence="1 4" id="KW-0489">Methyltransferase</keyword>
<name>W6K2K7_9MICO</name>
<dbReference type="GO" id="GO:0032259">
    <property type="term" value="P:methylation"/>
    <property type="evidence" value="ECO:0007669"/>
    <property type="project" value="UniProtKB-KW"/>
</dbReference>
<dbReference type="Gene3D" id="3.40.50.150">
    <property type="entry name" value="Vaccinia Virus protein VP39"/>
    <property type="match status" value="1"/>
</dbReference>
<dbReference type="Proteomes" id="UP000035763">
    <property type="component" value="Unassembled WGS sequence"/>
</dbReference>